<protein>
    <submittedName>
        <fullName evidence="1">RCG22434</fullName>
    </submittedName>
</protein>
<proteinExistence type="predicted"/>
<dbReference type="EMBL" id="CH473965">
    <property type="protein sequence ID" value="EDL99212.1"/>
    <property type="molecule type" value="Genomic_DNA"/>
</dbReference>
<sequence length="73" mass="7826">MPKAPAQLEILTLAARRALASGLNPTCCLLTPGLYFLLSLGKETIQCWSSWGYKGSTMYHRALQAAVATSVIA</sequence>
<dbReference type="AlphaFoldDB" id="A6INJ8"/>
<feature type="non-terminal residue" evidence="1">
    <location>
        <position position="73"/>
    </location>
</feature>
<evidence type="ECO:0000313" key="2">
    <source>
        <dbReference type="Proteomes" id="UP000234681"/>
    </source>
</evidence>
<accession>A6INJ8</accession>
<evidence type="ECO:0000313" key="1">
    <source>
        <dbReference type="EMBL" id="EDL99212.1"/>
    </source>
</evidence>
<reference evidence="1 2" key="1">
    <citation type="submission" date="2005-09" db="EMBL/GenBank/DDBJ databases">
        <authorList>
            <person name="Mural R.J."/>
            <person name="Li P.W."/>
            <person name="Adams M.D."/>
            <person name="Amanatides P.G."/>
            <person name="Baden-Tillson H."/>
            <person name="Barnstead M."/>
            <person name="Chin S.H."/>
            <person name="Dew I."/>
            <person name="Evans C.A."/>
            <person name="Ferriera S."/>
            <person name="Flanigan M."/>
            <person name="Fosler C."/>
            <person name="Glodek A."/>
            <person name="Gu Z."/>
            <person name="Holt R.A."/>
            <person name="Jennings D."/>
            <person name="Kraft C.L."/>
            <person name="Lu F."/>
            <person name="Nguyen T."/>
            <person name="Nusskern D.R."/>
            <person name="Pfannkoch C.M."/>
            <person name="Sitter C."/>
            <person name="Sutton G.G."/>
            <person name="Venter J.C."/>
            <person name="Wang Z."/>
            <person name="Woodage T."/>
            <person name="Zheng X.H."/>
            <person name="Zhong F."/>
        </authorList>
    </citation>
    <scope>NUCLEOTIDE SEQUENCE [LARGE SCALE GENOMIC DNA]</scope>
    <source>
        <strain>BN</strain>
        <strain evidence="2">Sprague-Dawley</strain>
    </source>
</reference>
<dbReference type="Proteomes" id="UP000234681">
    <property type="component" value="Chromosome 9"/>
</dbReference>
<organism evidence="1 2">
    <name type="scientific">Rattus norvegicus</name>
    <name type="common">Rat</name>
    <dbReference type="NCBI Taxonomy" id="10116"/>
    <lineage>
        <taxon>Eukaryota</taxon>
        <taxon>Metazoa</taxon>
        <taxon>Chordata</taxon>
        <taxon>Craniata</taxon>
        <taxon>Vertebrata</taxon>
        <taxon>Euteleostomi</taxon>
        <taxon>Mammalia</taxon>
        <taxon>Eutheria</taxon>
        <taxon>Euarchontoglires</taxon>
        <taxon>Glires</taxon>
        <taxon>Rodentia</taxon>
        <taxon>Myomorpha</taxon>
        <taxon>Muroidea</taxon>
        <taxon>Muridae</taxon>
        <taxon>Murinae</taxon>
        <taxon>Rattus</taxon>
    </lineage>
</organism>
<gene>
    <name evidence="1" type="ORF">rCG_22434</name>
</gene>
<name>A6INJ8_RAT</name>